<keyword evidence="1" id="KW-0472">Membrane</keyword>
<dbReference type="OrthoDB" id="2157498at2759"/>
<proteinExistence type="predicted"/>
<accession>A0A8X7NJ78</accession>
<dbReference type="Pfam" id="PF15159">
    <property type="entry name" value="PIG-Y"/>
    <property type="match status" value="1"/>
</dbReference>
<gene>
    <name evidence="2" type="ORF">FOB60_005417</name>
</gene>
<name>A0A8X7NJ78_CANPA</name>
<feature type="transmembrane region" description="Helical" evidence="1">
    <location>
        <begin position="68"/>
        <end position="91"/>
    </location>
</feature>
<evidence type="ECO:0000313" key="2">
    <source>
        <dbReference type="EMBL" id="KAF6044324.1"/>
    </source>
</evidence>
<dbReference type="PANTHER" id="PTHR39400:SF1">
    <property type="entry name" value="PIG-P DOMAIN-CONTAINING PROTEIN"/>
    <property type="match status" value="1"/>
</dbReference>
<reference evidence="2" key="1">
    <citation type="submission" date="2020-03" db="EMBL/GenBank/DDBJ databases">
        <title>FDA dAtabase for Regulatory Grade micrObial Sequences (FDA-ARGOS): Supporting development and validation of Infectious Disease Dx tests.</title>
        <authorList>
            <person name="Campos J."/>
            <person name="Goldberg B."/>
            <person name="Tallon L."/>
            <person name="Sadzewicz L."/>
            <person name="Vavikolanu K."/>
            <person name="Mehta A."/>
            <person name="Aluvathingal J."/>
            <person name="Nadendla S."/>
            <person name="Nandy P."/>
            <person name="Geyer C."/>
            <person name="Yan Y."/>
            <person name="Sichtig H."/>
        </authorList>
    </citation>
    <scope>NUCLEOTIDE SEQUENCE [LARGE SCALE GENOMIC DNA]</scope>
    <source>
        <strain evidence="2">FDAARGOS_652</strain>
    </source>
</reference>
<keyword evidence="1" id="KW-1133">Transmembrane helix</keyword>
<keyword evidence="1" id="KW-0812">Transmembrane</keyword>
<dbReference type="AlphaFoldDB" id="A0A8X7NJ78"/>
<sequence length="109" mass="12741">MVDAKHSSTTINEQEELAEPYPNLKFYGYAILISTWLLFVITITSFFQLWKFIISPMAGTPFHTQLTTIFTTVDGLVVKLWCIYVVCWWWAFISWTGLKLFRHSKGIQN</sequence>
<dbReference type="PANTHER" id="PTHR39400">
    <property type="entry name" value="YALI0E29227P"/>
    <property type="match status" value="1"/>
</dbReference>
<dbReference type="EMBL" id="JABWAB010000011">
    <property type="protein sequence ID" value="KAF6044324.1"/>
    <property type="molecule type" value="Genomic_DNA"/>
</dbReference>
<comment type="caution">
    <text evidence="2">The sequence shown here is derived from an EMBL/GenBank/DDBJ whole genome shotgun (WGS) entry which is preliminary data.</text>
</comment>
<feature type="transmembrane region" description="Helical" evidence="1">
    <location>
        <begin position="26"/>
        <end position="47"/>
    </location>
</feature>
<organism evidence="2 3">
    <name type="scientific">Candida parapsilosis</name>
    <name type="common">Yeast</name>
    <dbReference type="NCBI Taxonomy" id="5480"/>
    <lineage>
        <taxon>Eukaryota</taxon>
        <taxon>Fungi</taxon>
        <taxon>Dikarya</taxon>
        <taxon>Ascomycota</taxon>
        <taxon>Saccharomycotina</taxon>
        <taxon>Pichiomycetes</taxon>
        <taxon>Debaryomycetaceae</taxon>
        <taxon>Candida/Lodderomyces clade</taxon>
        <taxon>Candida</taxon>
    </lineage>
</organism>
<evidence type="ECO:0000256" key="1">
    <source>
        <dbReference type="SAM" id="Phobius"/>
    </source>
</evidence>
<dbReference type="InterPro" id="IPR029164">
    <property type="entry name" value="PIG-Y"/>
</dbReference>
<dbReference type="Proteomes" id="UP000590412">
    <property type="component" value="Unassembled WGS sequence"/>
</dbReference>
<protein>
    <submittedName>
        <fullName evidence="2">Putative integral membrane protein</fullName>
    </submittedName>
</protein>
<evidence type="ECO:0000313" key="3">
    <source>
        <dbReference type="Proteomes" id="UP000590412"/>
    </source>
</evidence>